<organism evidence="1 2">
    <name type="scientific">Methylopila henanensis</name>
    <dbReference type="NCBI Taxonomy" id="873516"/>
    <lineage>
        <taxon>Bacteria</taxon>
        <taxon>Pseudomonadati</taxon>
        <taxon>Pseudomonadota</taxon>
        <taxon>Alphaproteobacteria</taxon>
        <taxon>Hyphomicrobiales</taxon>
        <taxon>Methylopilaceae</taxon>
        <taxon>Methylopila</taxon>
    </lineage>
</organism>
<evidence type="ECO:0000313" key="2">
    <source>
        <dbReference type="Proteomes" id="UP001597308"/>
    </source>
</evidence>
<evidence type="ECO:0000313" key="1">
    <source>
        <dbReference type="EMBL" id="MFD1702082.1"/>
    </source>
</evidence>
<protein>
    <submittedName>
        <fullName evidence="1">Uncharacterized protein</fullName>
    </submittedName>
</protein>
<keyword evidence="2" id="KW-1185">Reference proteome</keyword>
<dbReference type="Proteomes" id="UP001597308">
    <property type="component" value="Unassembled WGS sequence"/>
</dbReference>
<gene>
    <name evidence="1" type="ORF">ACFSCV_03600</name>
</gene>
<dbReference type="EMBL" id="JBHUER010000002">
    <property type="protein sequence ID" value="MFD1702082.1"/>
    <property type="molecule type" value="Genomic_DNA"/>
</dbReference>
<reference evidence="2" key="1">
    <citation type="journal article" date="2019" name="Int. J. Syst. Evol. Microbiol.">
        <title>The Global Catalogue of Microorganisms (GCM) 10K type strain sequencing project: providing services to taxonomists for standard genome sequencing and annotation.</title>
        <authorList>
            <consortium name="The Broad Institute Genomics Platform"/>
            <consortium name="The Broad Institute Genome Sequencing Center for Infectious Disease"/>
            <person name="Wu L."/>
            <person name="Ma J."/>
        </authorList>
    </citation>
    <scope>NUCLEOTIDE SEQUENCE [LARGE SCALE GENOMIC DNA]</scope>
    <source>
        <strain evidence="2">KCTC 23707</strain>
    </source>
</reference>
<proteinExistence type="predicted"/>
<comment type="caution">
    <text evidence="1">The sequence shown here is derived from an EMBL/GenBank/DDBJ whole genome shotgun (WGS) entry which is preliminary data.</text>
</comment>
<name>A0ABW4K2W6_9HYPH</name>
<accession>A0ABW4K2W6</accession>
<dbReference type="RefSeq" id="WP_378797095.1">
    <property type="nucleotide sequence ID" value="NZ_JBHUER010000002.1"/>
</dbReference>
<sequence length="139" mass="15300">MHKIFGFSGGGYDAVRIVQLGDEIEADHAGLSPADIFETSDEWRHKVVDDVVVSPADAAPVLDLWNALAAGDHSRCHIPLHGFELISHGRSVFTVAICFQCNSAHIGGRLATERWRSFNAQNRQAIAFRAALDRFFPKS</sequence>